<evidence type="ECO:0000313" key="2">
    <source>
        <dbReference type="EMBL" id="ENO17511.1"/>
    </source>
</evidence>
<comment type="caution">
    <text evidence="2">The sequence shown here is derived from an EMBL/GenBank/DDBJ whole genome shotgun (WGS) entry which is preliminary data.</text>
</comment>
<dbReference type="PATRIC" id="fig|888050.3.peg.1359"/>
<feature type="region of interest" description="Disordered" evidence="1">
    <location>
        <begin position="35"/>
        <end position="66"/>
    </location>
</feature>
<accession>N6X136</accession>
<proteinExistence type="predicted"/>
<organism evidence="2 3">
    <name type="scientific">Schaalia cardiffensis F0333</name>
    <dbReference type="NCBI Taxonomy" id="888050"/>
    <lineage>
        <taxon>Bacteria</taxon>
        <taxon>Bacillati</taxon>
        <taxon>Actinomycetota</taxon>
        <taxon>Actinomycetes</taxon>
        <taxon>Actinomycetales</taxon>
        <taxon>Actinomycetaceae</taxon>
        <taxon>Schaalia</taxon>
    </lineage>
</organism>
<keyword evidence="3" id="KW-1185">Reference proteome</keyword>
<dbReference type="HOGENOM" id="CLU_2821344_0_0_11"/>
<dbReference type="STRING" id="888050.HMPREF9004_1421"/>
<dbReference type="EMBL" id="AQHZ01000024">
    <property type="protein sequence ID" value="ENO17511.1"/>
    <property type="molecule type" value="Genomic_DNA"/>
</dbReference>
<dbReference type="Proteomes" id="UP000013015">
    <property type="component" value="Unassembled WGS sequence"/>
</dbReference>
<evidence type="ECO:0000256" key="1">
    <source>
        <dbReference type="SAM" id="MobiDB-lite"/>
    </source>
</evidence>
<protein>
    <submittedName>
        <fullName evidence="2">Uncharacterized protein</fullName>
    </submittedName>
</protein>
<reference evidence="2 3" key="1">
    <citation type="submission" date="2013-03" db="EMBL/GenBank/DDBJ databases">
        <title>Reference genome for the Human Microbiome Project.</title>
        <authorList>
            <person name="Aqrawi P."/>
            <person name="Ayvaz T."/>
            <person name="Bess C."/>
            <person name="Blankenburg K."/>
            <person name="Coyle M."/>
            <person name="Deng J."/>
            <person name="Forbes L."/>
            <person name="Fowler G."/>
            <person name="Francisco L."/>
            <person name="Fu Q."/>
            <person name="Gibbs R."/>
            <person name="Gross S."/>
            <person name="Gubbala S."/>
            <person name="Hale W."/>
            <person name="Hemphill L."/>
            <person name="Highlander S."/>
            <person name="Hirani K."/>
            <person name="Jackson L."/>
            <person name="Jakkamsetti A."/>
            <person name="Javaid M."/>
            <person name="Jayaseelan J.C."/>
            <person name="Jiang H."/>
            <person name="Joshi V."/>
            <person name="Korchina V."/>
            <person name="Kovar C."/>
            <person name="Lara F."/>
            <person name="Lee S."/>
            <person name="Liu Y."/>
            <person name="Mata R."/>
            <person name="Mathew T."/>
            <person name="Munidasa M."/>
            <person name="Muzny D."/>
            <person name="Nazareth L."/>
            <person name="Ngo R."/>
            <person name="Nguyen L."/>
            <person name="Nguyen N."/>
            <person name="Okwuonu G."/>
            <person name="Ongeri F."/>
            <person name="Palculict T."/>
            <person name="Patil S."/>
            <person name="Petrosino J."/>
            <person name="Pham C."/>
            <person name="Pham P."/>
            <person name="Pu L.-L."/>
            <person name="Qin X."/>
            <person name="Qu J."/>
            <person name="Reid J."/>
            <person name="Ross M."/>
            <person name="Ruth R."/>
            <person name="Saada N."/>
            <person name="San Lucas F."/>
            <person name="Santibanez J."/>
            <person name="Shang Y."/>
            <person name="Simmons D."/>
            <person name="Song X.-Z."/>
            <person name="Tang L.-Y."/>
            <person name="Thornton R."/>
            <person name="Warren J."/>
            <person name="Weissenberger G."/>
            <person name="Wilczek-Boney K."/>
            <person name="Worley K."/>
            <person name="Youmans B."/>
            <person name="Zhang J."/>
            <person name="Zhang L."/>
            <person name="Zhao Z."/>
            <person name="Zhou C."/>
            <person name="Zhu D."/>
            <person name="Zhu Y."/>
        </authorList>
    </citation>
    <scope>NUCLEOTIDE SEQUENCE [LARGE SCALE GENOMIC DNA]</scope>
    <source>
        <strain evidence="2 3">F0333</strain>
    </source>
</reference>
<name>N6X136_9ACTO</name>
<sequence length="66" mass="7055">MSSTLFERKGVDIRLPLPHHGTAHLSASILPVLPHSSSRKCHPTSPLSAEVEREDTNDEGVGTIAA</sequence>
<dbReference type="AlphaFoldDB" id="N6X136"/>
<gene>
    <name evidence="2" type="ORF">HMPREF9004_1421</name>
</gene>
<evidence type="ECO:0000313" key="3">
    <source>
        <dbReference type="Proteomes" id="UP000013015"/>
    </source>
</evidence>